<organism evidence="1 2">
    <name type="scientific">Legionella lytica</name>
    <dbReference type="NCBI Taxonomy" id="96232"/>
    <lineage>
        <taxon>Bacteria</taxon>
        <taxon>Pseudomonadati</taxon>
        <taxon>Pseudomonadota</taxon>
        <taxon>Gammaproteobacteria</taxon>
        <taxon>Legionellales</taxon>
        <taxon>Legionellaceae</taxon>
        <taxon>Legionella</taxon>
    </lineage>
</organism>
<sequence length="72" mass="8340">MNLEDKKNLIHEVTNSFVIIRSISKSAFNFVDKSFDSSITESQIDLFKKAMTSLQKEISKIEVIFQERLSKL</sequence>
<gene>
    <name evidence="1" type="ORF">J2N86_15530</name>
</gene>
<evidence type="ECO:0000313" key="2">
    <source>
        <dbReference type="Proteomes" id="UP001057474"/>
    </source>
</evidence>
<dbReference type="RefSeq" id="WP_252582797.1">
    <property type="nucleotide sequence ID" value="NZ_CP071529.1"/>
</dbReference>
<evidence type="ECO:0000313" key="1">
    <source>
        <dbReference type="EMBL" id="USQ15558.1"/>
    </source>
</evidence>
<keyword evidence="2" id="KW-1185">Reference proteome</keyword>
<protein>
    <submittedName>
        <fullName evidence="1">Uncharacterized protein</fullName>
    </submittedName>
</protein>
<geneLocation type="plasmid" evidence="1 2">
    <name>pLlyPCM2298_2</name>
</geneLocation>
<name>A0ABY4YD46_9GAMM</name>
<proteinExistence type="predicted"/>
<dbReference type="Proteomes" id="UP001057474">
    <property type="component" value="Plasmid pLlyPCM2298_2"/>
</dbReference>
<accession>A0ABY4YD46</accession>
<dbReference type="EMBL" id="CP071529">
    <property type="protein sequence ID" value="USQ15558.1"/>
    <property type="molecule type" value="Genomic_DNA"/>
</dbReference>
<keyword evidence="1" id="KW-0614">Plasmid</keyword>
<reference evidence="1" key="1">
    <citation type="submission" date="2021-03" db="EMBL/GenBank/DDBJ databases">
        <title>Legionella lytica PCM 2298.</title>
        <authorList>
            <person name="Koper P."/>
        </authorList>
    </citation>
    <scope>NUCLEOTIDE SEQUENCE</scope>
    <source>
        <strain evidence="1">PCM 2298</strain>
        <plasmid evidence="1">pLlyPCM2298_2</plasmid>
    </source>
</reference>